<dbReference type="EMBL" id="CXST01000006">
    <property type="protein sequence ID" value="CTQ47344.1"/>
    <property type="molecule type" value="Genomic_DNA"/>
</dbReference>
<name>A0A0M6YCB5_9HYPH</name>
<dbReference type="RefSeq" id="WP_055661384.1">
    <property type="nucleotide sequence ID" value="NZ_CXST01000006.1"/>
</dbReference>
<accession>A0A0M6YCB5</accession>
<reference evidence="2" key="1">
    <citation type="submission" date="2015-07" db="EMBL/GenBank/DDBJ databases">
        <authorList>
            <person name="Rodrigo-Torres Lidia"/>
            <person name="Arahal R.David."/>
        </authorList>
    </citation>
    <scope>NUCLEOTIDE SEQUENCE [LARGE SCALE GENOMIC DNA]</scope>
    <source>
        <strain evidence="2">CECT 4801</strain>
    </source>
</reference>
<sequence length="164" mass="18352">MATTFSDYWYSPKLKELRHAYSEGLKEIERRYDLNADEKSVLMDEFAAGFAVQQNIEELCDADGNNALQKWVGYVLRSGKRTARVRDCLIADGYPPEFPDVSEEERHRISLEVEARQALEAVEQAKANGVRGIPAAEAIAMLENDGVADAMAEKYGSNSTVKMQ</sequence>
<organism evidence="1 2">
    <name type="scientific">Roseibium aggregatum</name>
    <dbReference type="NCBI Taxonomy" id="187304"/>
    <lineage>
        <taxon>Bacteria</taxon>
        <taxon>Pseudomonadati</taxon>
        <taxon>Pseudomonadota</taxon>
        <taxon>Alphaproteobacteria</taxon>
        <taxon>Hyphomicrobiales</taxon>
        <taxon>Stappiaceae</taxon>
        <taxon>Roseibium</taxon>
    </lineage>
</organism>
<evidence type="ECO:0000313" key="1">
    <source>
        <dbReference type="EMBL" id="CTQ47344.1"/>
    </source>
</evidence>
<proteinExistence type="predicted"/>
<dbReference type="AlphaFoldDB" id="A0A0M6YCB5"/>
<dbReference type="Proteomes" id="UP000048926">
    <property type="component" value="Unassembled WGS sequence"/>
</dbReference>
<evidence type="ECO:0000313" key="2">
    <source>
        <dbReference type="Proteomes" id="UP000048926"/>
    </source>
</evidence>
<keyword evidence="2" id="KW-1185">Reference proteome</keyword>
<gene>
    <name evidence="1" type="ORF">LAL4801_05806</name>
</gene>
<protein>
    <submittedName>
        <fullName evidence="1">Uncharacterized protein</fullName>
    </submittedName>
</protein>